<dbReference type="SUPFAM" id="SSF50475">
    <property type="entry name" value="FMN-binding split barrel"/>
    <property type="match status" value="1"/>
</dbReference>
<organism evidence="1 2">
    <name type="scientific">Streptomyces lannensis</name>
    <dbReference type="NCBI Taxonomy" id="766498"/>
    <lineage>
        <taxon>Bacteria</taxon>
        <taxon>Bacillati</taxon>
        <taxon>Actinomycetota</taxon>
        <taxon>Actinomycetes</taxon>
        <taxon>Kitasatosporales</taxon>
        <taxon>Streptomycetaceae</taxon>
        <taxon>Streptomyces</taxon>
    </lineage>
</organism>
<dbReference type="InterPro" id="IPR012349">
    <property type="entry name" value="Split_barrel_FMN-bd"/>
</dbReference>
<dbReference type="RefSeq" id="WP_345550774.1">
    <property type="nucleotide sequence ID" value="NZ_BAAAZA010000013.1"/>
</dbReference>
<comment type="caution">
    <text evidence="1">The sequence shown here is derived from an EMBL/GenBank/DDBJ whole genome shotgun (WGS) entry which is preliminary data.</text>
</comment>
<keyword evidence="2" id="KW-1185">Reference proteome</keyword>
<evidence type="ECO:0000313" key="1">
    <source>
        <dbReference type="EMBL" id="GAA3876073.1"/>
    </source>
</evidence>
<accession>A0ABP7KHV6</accession>
<evidence type="ECO:0000313" key="2">
    <source>
        <dbReference type="Proteomes" id="UP001501563"/>
    </source>
</evidence>
<dbReference type="Gene3D" id="2.30.110.10">
    <property type="entry name" value="Electron Transport, Fmn-binding Protein, Chain A"/>
    <property type="match status" value="1"/>
</dbReference>
<dbReference type="Proteomes" id="UP001501563">
    <property type="component" value="Unassembled WGS sequence"/>
</dbReference>
<reference evidence="2" key="1">
    <citation type="journal article" date="2019" name="Int. J. Syst. Evol. Microbiol.">
        <title>The Global Catalogue of Microorganisms (GCM) 10K type strain sequencing project: providing services to taxonomists for standard genome sequencing and annotation.</title>
        <authorList>
            <consortium name="The Broad Institute Genomics Platform"/>
            <consortium name="The Broad Institute Genome Sequencing Center for Infectious Disease"/>
            <person name="Wu L."/>
            <person name="Ma J."/>
        </authorList>
    </citation>
    <scope>NUCLEOTIDE SEQUENCE [LARGE SCALE GENOMIC DNA]</scope>
    <source>
        <strain evidence="2">JCM 16578</strain>
    </source>
</reference>
<proteinExistence type="predicted"/>
<dbReference type="EMBL" id="BAAAZA010000013">
    <property type="protein sequence ID" value="GAA3876073.1"/>
    <property type="molecule type" value="Genomic_DNA"/>
</dbReference>
<protein>
    <recommendedName>
        <fullName evidence="3">Pyridoxamine 5'-phosphate oxidase</fullName>
    </recommendedName>
</protein>
<name>A0ABP7KHV6_9ACTN</name>
<gene>
    <name evidence="1" type="ORF">GCM10022207_47510</name>
</gene>
<sequence>MSASPIILRMIEVSRAAALWLLKESCLGRLIRVQRDRTTVRPARHVWEYGRLMIVRASAPAATVGHDVEGIRTVPATGWTVTVAGPAEVITDPAAAAHHRRSLSGRTHGRHDTLLLLHPKTVTGLRPTRAEA</sequence>
<evidence type="ECO:0008006" key="3">
    <source>
        <dbReference type="Google" id="ProtNLM"/>
    </source>
</evidence>